<dbReference type="InterPro" id="IPR035500">
    <property type="entry name" value="NHR-like_dom_sf"/>
</dbReference>
<dbReference type="PANTHER" id="PTHR45680">
    <property type="entry name" value="NUCLEAR HORMONE RECEPTOR FAMILY"/>
    <property type="match status" value="1"/>
</dbReference>
<keyword evidence="5 11" id="KW-0862">Zinc</keyword>
<dbReference type="GO" id="GO:0008270">
    <property type="term" value="F:zinc ion binding"/>
    <property type="evidence" value="ECO:0007669"/>
    <property type="project" value="UniProtKB-KW"/>
</dbReference>
<evidence type="ECO:0000259" key="12">
    <source>
        <dbReference type="PROSITE" id="PS51030"/>
    </source>
</evidence>
<evidence type="ECO:0000256" key="9">
    <source>
        <dbReference type="ARBA" id="ARBA00023170"/>
    </source>
</evidence>
<dbReference type="SUPFAM" id="SSF48508">
    <property type="entry name" value="Nuclear receptor ligand-binding domain"/>
    <property type="match status" value="2"/>
</dbReference>
<dbReference type="PRINTS" id="PR00047">
    <property type="entry name" value="STROIDFINGER"/>
</dbReference>
<dbReference type="SUPFAM" id="SSF57716">
    <property type="entry name" value="Glucocorticoid receptor-like (DNA-binding domain)"/>
    <property type="match status" value="2"/>
</dbReference>
<dbReference type="GO" id="GO:0003700">
    <property type="term" value="F:DNA-binding transcription factor activity"/>
    <property type="evidence" value="ECO:0007669"/>
    <property type="project" value="InterPro"/>
</dbReference>
<accession>A0AAE9JL99</accession>
<dbReference type="InterPro" id="IPR013088">
    <property type="entry name" value="Znf_NHR/GATA"/>
</dbReference>
<dbReference type="Proteomes" id="UP000829354">
    <property type="component" value="Chromosome V"/>
</dbReference>
<evidence type="ECO:0000256" key="10">
    <source>
        <dbReference type="ARBA" id="ARBA00023242"/>
    </source>
</evidence>
<keyword evidence="9 11" id="KW-0675">Receptor</keyword>
<evidence type="ECO:0000259" key="13">
    <source>
        <dbReference type="PROSITE" id="PS51843"/>
    </source>
</evidence>
<keyword evidence="15" id="KW-1185">Reference proteome</keyword>
<dbReference type="Pfam" id="PF00105">
    <property type="entry name" value="zf-C4"/>
    <property type="match status" value="2"/>
</dbReference>
<dbReference type="SMART" id="SM00399">
    <property type="entry name" value="ZnF_C4"/>
    <property type="match status" value="1"/>
</dbReference>
<dbReference type="EMBL" id="CP092624">
    <property type="protein sequence ID" value="UMM33187.1"/>
    <property type="molecule type" value="Genomic_DNA"/>
</dbReference>
<keyword evidence="3 11" id="KW-0479">Metal-binding</keyword>
<dbReference type="Pfam" id="PF00104">
    <property type="entry name" value="Hormone_recep"/>
    <property type="match status" value="2"/>
</dbReference>
<proteinExistence type="inferred from homology"/>
<evidence type="ECO:0000256" key="11">
    <source>
        <dbReference type="RuleBase" id="RU004334"/>
    </source>
</evidence>
<keyword evidence="4 11" id="KW-0863">Zinc-finger</keyword>
<protein>
    <recommendedName>
        <fullName evidence="16">Nuclear Hormone Receptor family</fullName>
    </recommendedName>
</protein>
<feature type="domain" description="Nuclear receptor" evidence="12">
    <location>
        <begin position="8"/>
        <end position="85"/>
    </location>
</feature>
<keyword evidence="8 11" id="KW-0804">Transcription</keyword>
<dbReference type="PANTHER" id="PTHR45680:SF9">
    <property type="entry name" value="NUCLEAR HORMONE RECEPTOR FAMILY-RELATED"/>
    <property type="match status" value="1"/>
</dbReference>
<keyword evidence="10 11" id="KW-0539">Nucleus</keyword>
<evidence type="ECO:0000313" key="14">
    <source>
        <dbReference type="EMBL" id="UMM33187.1"/>
    </source>
</evidence>
<comment type="similarity">
    <text evidence="2 11">Belongs to the nuclear hormone receptor family.</text>
</comment>
<evidence type="ECO:0000256" key="5">
    <source>
        <dbReference type="ARBA" id="ARBA00022833"/>
    </source>
</evidence>
<dbReference type="InterPro" id="IPR049636">
    <property type="entry name" value="HNF4-like_DBD"/>
</dbReference>
<sequence length="733" mass="84302">MPPALCITGPCEVCGQTAHGRHFGAISCRACAAFFRRAGKRSSKSQDIVCSKGNCTTAEDGTFYCKACRLKKCHEVGMDSSKFQNDRDLISNCSQIFKPSKLSSPQSLANFLGRPEMILPCEPENASTSKVIIDLSFLINKAADVFNDSVYLPSPCNFGNSLEKMVWALEDLNAMRFDTKVEFQTKIGQHELFSFWEGSFIKTVKWFSKFPEFMELPMHVKLEIVKSSWLIWIRLDQQAQTANLRRKQFLGDDLYMSGEGRCMNLKSVEIDFGFITKYSNDQIQAFMNRDKFKPWKLSIDELVKLNLTNVELNFMLIQLCLQHAERKFPGEIRAAIEKLLEIQANNLHDYYVKTMKTPNYSGRLTKMMKIIQIIEGDIRSQREKSSQLDQEVILFREKCPVFGKNMCKICRLKKCLTVGMDVTKLQKNRDPISNSYCERSKIATPQSLASFLGRPESILCFEPDRASSTKTVIDVSYLLEKATHIFQQDPSYLGPYEMKSSLERVTYAMDAMKSKKMNHPLSLSEVIAAHWLAEFPELQQLNVEIKMDILKSARTIWMRLDALAETAEYNRLNGRLDNGIQICTSGAKLKIEEIKMDLRWCTNYSAEQIESFMNREFGLKWNQIIDEVMICNPISFELNYMLLQLCLHNAGKKHQGNVLEATERLLGILADNLHAYYSNKIRKTNYSGRIAQMMKINRMIEVELRDRIEKNSLANVFDLYKVEYSHSEMFDLV</sequence>
<dbReference type="Gene3D" id="1.10.565.10">
    <property type="entry name" value="Retinoid X Receptor"/>
    <property type="match status" value="1"/>
</dbReference>
<feature type="domain" description="NR LBD" evidence="13">
    <location>
        <begin position="489"/>
        <end position="733"/>
    </location>
</feature>
<evidence type="ECO:0000256" key="7">
    <source>
        <dbReference type="ARBA" id="ARBA00023125"/>
    </source>
</evidence>
<dbReference type="Gene3D" id="3.30.50.10">
    <property type="entry name" value="Erythroid Transcription Factor GATA-1, subunit A"/>
    <property type="match status" value="2"/>
</dbReference>
<dbReference type="GO" id="GO:0005634">
    <property type="term" value="C:nucleus"/>
    <property type="evidence" value="ECO:0007669"/>
    <property type="project" value="UniProtKB-SubCell"/>
</dbReference>
<name>A0AAE9JL99_CAEBR</name>
<keyword evidence="6 11" id="KW-0805">Transcription regulation</keyword>
<evidence type="ECO:0000313" key="15">
    <source>
        <dbReference type="Proteomes" id="UP000829354"/>
    </source>
</evidence>
<feature type="domain" description="NR LBD" evidence="13">
    <location>
        <begin position="157"/>
        <end position="414"/>
    </location>
</feature>
<dbReference type="CDD" id="cd06960">
    <property type="entry name" value="NR_DBD_HNF4A"/>
    <property type="match status" value="1"/>
</dbReference>
<dbReference type="SMART" id="SM00430">
    <property type="entry name" value="HOLI"/>
    <property type="match status" value="2"/>
</dbReference>
<dbReference type="InterPro" id="IPR051152">
    <property type="entry name" value="C.elegans_Orphan_NR"/>
</dbReference>
<keyword evidence="7 11" id="KW-0238">DNA-binding</keyword>
<dbReference type="PROSITE" id="PS51843">
    <property type="entry name" value="NR_LBD"/>
    <property type="match status" value="2"/>
</dbReference>
<evidence type="ECO:0000256" key="6">
    <source>
        <dbReference type="ARBA" id="ARBA00023015"/>
    </source>
</evidence>
<dbReference type="GO" id="GO:0000978">
    <property type="term" value="F:RNA polymerase II cis-regulatory region sequence-specific DNA binding"/>
    <property type="evidence" value="ECO:0007669"/>
    <property type="project" value="InterPro"/>
</dbReference>
<evidence type="ECO:0000256" key="8">
    <source>
        <dbReference type="ARBA" id="ARBA00023163"/>
    </source>
</evidence>
<evidence type="ECO:0000256" key="1">
    <source>
        <dbReference type="ARBA" id="ARBA00004123"/>
    </source>
</evidence>
<evidence type="ECO:0000256" key="4">
    <source>
        <dbReference type="ARBA" id="ARBA00022771"/>
    </source>
</evidence>
<dbReference type="AlphaFoldDB" id="A0AAE9JL99"/>
<dbReference type="PROSITE" id="PS00031">
    <property type="entry name" value="NUCLEAR_REC_DBD_1"/>
    <property type="match status" value="1"/>
</dbReference>
<comment type="subcellular location">
    <subcellularLocation>
        <location evidence="1 11">Nucleus</location>
    </subcellularLocation>
</comment>
<evidence type="ECO:0008006" key="16">
    <source>
        <dbReference type="Google" id="ProtNLM"/>
    </source>
</evidence>
<reference evidence="14 15" key="1">
    <citation type="submission" date="2022-04" db="EMBL/GenBank/DDBJ databases">
        <title>Chromosome-level reference genomes for two strains of Caenorhabditis briggsae: an improved platform for comparative genomics.</title>
        <authorList>
            <person name="Stevens L."/>
            <person name="Andersen E."/>
        </authorList>
    </citation>
    <scope>NUCLEOTIDE SEQUENCE [LARGE SCALE GENOMIC DNA]</scope>
    <source>
        <strain evidence="14">VX34</strain>
        <tissue evidence="14">Whole-organism</tissue>
    </source>
</reference>
<organism evidence="14 15">
    <name type="scientific">Caenorhabditis briggsae</name>
    <dbReference type="NCBI Taxonomy" id="6238"/>
    <lineage>
        <taxon>Eukaryota</taxon>
        <taxon>Metazoa</taxon>
        <taxon>Ecdysozoa</taxon>
        <taxon>Nematoda</taxon>
        <taxon>Chromadorea</taxon>
        <taxon>Rhabditida</taxon>
        <taxon>Rhabditina</taxon>
        <taxon>Rhabditomorpha</taxon>
        <taxon>Rhabditoidea</taxon>
        <taxon>Rhabditidae</taxon>
        <taxon>Peloderinae</taxon>
        <taxon>Caenorhabditis</taxon>
    </lineage>
</organism>
<gene>
    <name evidence="14" type="ORF">L5515_006756</name>
</gene>
<evidence type="ECO:0000256" key="3">
    <source>
        <dbReference type="ARBA" id="ARBA00022723"/>
    </source>
</evidence>
<dbReference type="PROSITE" id="PS51030">
    <property type="entry name" value="NUCLEAR_REC_DBD_2"/>
    <property type="match status" value="1"/>
</dbReference>
<evidence type="ECO:0000256" key="2">
    <source>
        <dbReference type="ARBA" id="ARBA00005993"/>
    </source>
</evidence>
<dbReference type="InterPro" id="IPR001628">
    <property type="entry name" value="Znf_hrmn_rcpt"/>
</dbReference>
<dbReference type="InterPro" id="IPR000536">
    <property type="entry name" value="Nucl_hrmn_rcpt_lig-bd"/>
</dbReference>